<accession>A0A7S4WKF3</accession>
<dbReference type="AlphaFoldDB" id="A0A7S4WKF3"/>
<gene>
    <name evidence="2" type="ORF">DBRI00130_LOCUS44855</name>
</gene>
<dbReference type="InterPro" id="IPR029063">
    <property type="entry name" value="SAM-dependent_MTases_sf"/>
</dbReference>
<dbReference type="EMBL" id="HBNS01062166">
    <property type="protein sequence ID" value="CAE4670686.1"/>
    <property type="molecule type" value="Transcribed_RNA"/>
</dbReference>
<organism evidence="2">
    <name type="scientific">Ditylum brightwellii</name>
    <dbReference type="NCBI Taxonomy" id="49249"/>
    <lineage>
        <taxon>Eukaryota</taxon>
        <taxon>Sar</taxon>
        <taxon>Stramenopiles</taxon>
        <taxon>Ochrophyta</taxon>
        <taxon>Bacillariophyta</taxon>
        <taxon>Mediophyceae</taxon>
        <taxon>Lithodesmiophycidae</taxon>
        <taxon>Lithodesmiales</taxon>
        <taxon>Lithodesmiaceae</taxon>
        <taxon>Ditylum</taxon>
    </lineage>
</organism>
<evidence type="ECO:0000256" key="1">
    <source>
        <dbReference type="SAM" id="MobiDB-lite"/>
    </source>
</evidence>
<proteinExistence type="predicted"/>
<evidence type="ECO:0000313" key="2">
    <source>
        <dbReference type="EMBL" id="CAE4670686.1"/>
    </source>
</evidence>
<dbReference type="Gene3D" id="3.40.50.150">
    <property type="entry name" value="Vaccinia Virus protein VP39"/>
    <property type="match status" value="1"/>
</dbReference>
<feature type="compositionally biased region" description="Acidic residues" evidence="1">
    <location>
        <begin position="162"/>
        <end position="171"/>
    </location>
</feature>
<reference evidence="2" key="1">
    <citation type="submission" date="2021-01" db="EMBL/GenBank/DDBJ databases">
        <authorList>
            <person name="Corre E."/>
            <person name="Pelletier E."/>
            <person name="Niang G."/>
            <person name="Scheremetjew M."/>
            <person name="Finn R."/>
            <person name="Kale V."/>
            <person name="Holt S."/>
            <person name="Cochrane G."/>
            <person name="Meng A."/>
            <person name="Brown T."/>
            <person name="Cohen L."/>
        </authorList>
    </citation>
    <scope>NUCLEOTIDE SEQUENCE</scope>
    <source>
        <strain evidence="2">GSO104</strain>
    </source>
</reference>
<dbReference type="PANTHER" id="PTHR14614:SF132">
    <property type="entry name" value="PROTEIN-LYSINE METHYLTRANSFERASE C42C1.13"/>
    <property type="match status" value="1"/>
</dbReference>
<feature type="region of interest" description="Disordered" evidence="1">
    <location>
        <begin position="157"/>
        <end position="189"/>
    </location>
</feature>
<dbReference type="SUPFAM" id="SSF53335">
    <property type="entry name" value="S-adenosyl-L-methionine-dependent methyltransferases"/>
    <property type="match status" value="1"/>
</dbReference>
<dbReference type="PANTHER" id="PTHR14614">
    <property type="entry name" value="HEPATOCELLULAR CARCINOMA-ASSOCIATED ANTIGEN"/>
    <property type="match status" value="1"/>
</dbReference>
<dbReference type="InterPro" id="IPR019410">
    <property type="entry name" value="Methyltransf_16"/>
</dbReference>
<evidence type="ECO:0008006" key="3">
    <source>
        <dbReference type="Google" id="ProtNLM"/>
    </source>
</evidence>
<name>A0A7S4WKF3_9STRA</name>
<protein>
    <recommendedName>
        <fullName evidence="3">Calmodulin-lysine N-methyltransferase</fullName>
    </recommendedName>
</protein>
<sequence length="240" mass="26888">MFPEKIRNKHILELGSGTGLVGISSFLLGASNVVITDLPCALPLMKHNIEQNCVTTSSNNNDEDDNVEKKEKKCIDCAACDWFDPPPIQSFGFSSSLVSAFCSHEELERECKSLSSSASLPLHQPDVILVADCVWLEELVVPLLDTLSRYTTATTTCNDAKEDNDSEEEDNNHDSHHQNETKPSSSSSTKIIMTYQQRGKATHDLFWTKLHSIFRVQEIDTCKFGLYKPSVLYVLECQRK</sequence>
<dbReference type="Pfam" id="PF10294">
    <property type="entry name" value="Methyltransf_16"/>
    <property type="match status" value="1"/>
</dbReference>